<proteinExistence type="predicted"/>
<evidence type="ECO:0008006" key="5">
    <source>
        <dbReference type="Google" id="ProtNLM"/>
    </source>
</evidence>
<keyword evidence="4" id="KW-1185">Reference proteome</keyword>
<feature type="chain" id="PRO_5045055825" description="Lipoprotein" evidence="2">
    <location>
        <begin position="26"/>
        <end position="222"/>
    </location>
</feature>
<evidence type="ECO:0000313" key="3">
    <source>
        <dbReference type="EMBL" id="MDQ0932327.1"/>
    </source>
</evidence>
<organism evidence="3 4">
    <name type="scientific">Streptomyces turgidiscabies</name>
    <dbReference type="NCBI Taxonomy" id="85558"/>
    <lineage>
        <taxon>Bacteria</taxon>
        <taxon>Bacillati</taxon>
        <taxon>Actinomycetota</taxon>
        <taxon>Actinomycetes</taxon>
        <taxon>Kitasatosporales</taxon>
        <taxon>Streptomycetaceae</taxon>
        <taxon>Streptomyces</taxon>
    </lineage>
</organism>
<dbReference type="EMBL" id="JAUSZS010000003">
    <property type="protein sequence ID" value="MDQ0932327.1"/>
    <property type="molecule type" value="Genomic_DNA"/>
</dbReference>
<dbReference type="RefSeq" id="WP_307626307.1">
    <property type="nucleotide sequence ID" value="NZ_JAUSZS010000003.1"/>
</dbReference>
<dbReference type="PROSITE" id="PS51257">
    <property type="entry name" value="PROKAR_LIPOPROTEIN"/>
    <property type="match status" value="1"/>
</dbReference>
<sequence length="222" mass="23675">MNRRPALIAALALTAAAALSLSACGSDDSPKGKDNDKIAGADTGSKTSASPTASASTPAASASRPKIELPSDLTYTFEWPKTGDAKKDAVLADSEQFIKAVDMAIANQDPLDKAYQFYSEADAAAGSQKFIQEFVDYKDRITGAKRYFDAKVNVNSDGTAGLVYCEDQNKAYNKNLKTGKTNVTPASKDNYVLYSSRLRVNKSGIWITETLTSQRGSSACQS</sequence>
<feature type="signal peptide" evidence="2">
    <location>
        <begin position="1"/>
        <end position="25"/>
    </location>
</feature>
<evidence type="ECO:0000256" key="1">
    <source>
        <dbReference type="SAM" id="MobiDB-lite"/>
    </source>
</evidence>
<evidence type="ECO:0000313" key="4">
    <source>
        <dbReference type="Proteomes" id="UP001223072"/>
    </source>
</evidence>
<evidence type="ECO:0000256" key="2">
    <source>
        <dbReference type="SAM" id="SignalP"/>
    </source>
</evidence>
<protein>
    <recommendedName>
        <fullName evidence="5">Lipoprotein</fullName>
    </recommendedName>
</protein>
<dbReference type="Proteomes" id="UP001223072">
    <property type="component" value="Unassembled WGS sequence"/>
</dbReference>
<reference evidence="3 4" key="1">
    <citation type="submission" date="2023-07" db="EMBL/GenBank/DDBJ databases">
        <title>Comparative genomics of wheat-associated soil bacteria to identify genetic determinants of phenazine resistance.</title>
        <authorList>
            <person name="Mouncey N."/>
        </authorList>
    </citation>
    <scope>NUCLEOTIDE SEQUENCE [LARGE SCALE GENOMIC DNA]</scope>
    <source>
        <strain evidence="3 4">W2I16</strain>
    </source>
</reference>
<keyword evidence="2" id="KW-0732">Signal</keyword>
<feature type="compositionally biased region" description="Basic and acidic residues" evidence="1">
    <location>
        <begin position="28"/>
        <end position="39"/>
    </location>
</feature>
<name>A0ABU0RME4_9ACTN</name>
<feature type="compositionally biased region" description="Low complexity" evidence="1">
    <location>
        <begin position="47"/>
        <end position="63"/>
    </location>
</feature>
<feature type="region of interest" description="Disordered" evidence="1">
    <location>
        <begin position="23"/>
        <end position="65"/>
    </location>
</feature>
<accession>A0ABU0RME4</accession>
<comment type="caution">
    <text evidence="3">The sequence shown here is derived from an EMBL/GenBank/DDBJ whole genome shotgun (WGS) entry which is preliminary data.</text>
</comment>
<gene>
    <name evidence="3" type="ORF">QFZ49_002257</name>
</gene>